<feature type="region of interest" description="Disordered" evidence="1">
    <location>
        <begin position="1"/>
        <end position="84"/>
    </location>
</feature>
<gene>
    <name evidence="2" type="ORF">QE152_g9893</name>
</gene>
<accession>A0AAW1LWS1</accession>
<proteinExistence type="predicted"/>
<feature type="compositionally biased region" description="Low complexity" evidence="1">
    <location>
        <begin position="54"/>
        <end position="67"/>
    </location>
</feature>
<dbReference type="AlphaFoldDB" id="A0AAW1LWS1"/>
<sequence>MSSSIGESLTSEKTEETVPDNASVVSDSGISEKAASVKSSASGIPKPTGIRPPSSTVGSSAGSTTTSRIGRLCTLGQPKPTLPQVTSSKSESLLFLKFLFKVHAF</sequence>
<comment type="caution">
    <text evidence="2">The sequence shown here is derived from an EMBL/GenBank/DDBJ whole genome shotgun (WGS) entry which is preliminary data.</text>
</comment>
<dbReference type="Proteomes" id="UP001458880">
    <property type="component" value="Unassembled WGS sequence"/>
</dbReference>
<protein>
    <submittedName>
        <fullName evidence="2">Uncharacterized protein</fullName>
    </submittedName>
</protein>
<dbReference type="EMBL" id="JASPKY010000087">
    <property type="protein sequence ID" value="KAK9738418.1"/>
    <property type="molecule type" value="Genomic_DNA"/>
</dbReference>
<reference evidence="2 3" key="1">
    <citation type="journal article" date="2024" name="BMC Genomics">
        <title>De novo assembly and annotation of Popillia japonica's genome with initial clues to its potential as an invasive pest.</title>
        <authorList>
            <person name="Cucini C."/>
            <person name="Boschi S."/>
            <person name="Funari R."/>
            <person name="Cardaioli E."/>
            <person name="Iannotti N."/>
            <person name="Marturano G."/>
            <person name="Paoli F."/>
            <person name="Bruttini M."/>
            <person name="Carapelli A."/>
            <person name="Frati F."/>
            <person name="Nardi F."/>
        </authorList>
    </citation>
    <scope>NUCLEOTIDE SEQUENCE [LARGE SCALE GENOMIC DNA]</scope>
    <source>
        <strain evidence="2">DMR45628</strain>
    </source>
</reference>
<evidence type="ECO:0000313" key="2">
    <source>
        <dbReference type="EMBL" id="KAK9738418.1"/>
    </source>
</evidence>
<evidence type="ECO:0000313" key="3">
    <source>
        <dbReference type="Proteomes" id="UP001458880"/>
    </source>
</evidence>
<name>A0AAW1LWS1_POPJA</name>
<evidence type="ECO:0000256" key="1">
    <source>
        <dbReference type="SAM" id="MobiDB-lite"/>
    </source>
</evidence>
<organism evidence="2 3">
    <name type="scientific">Popillia japonica</name>
    <name type="common">Japanese beetle</name>
    <dbReference type="NCBI Taxonomy" id="7064"/>
    <lineage>
        <taxon>Eukaryota</taxon>
        <taxon>Metazoa</taxon>
        <taxon>Ecdysozoa</taxon>
        <taxon>Arthropoda</taxon>
        <taxon>Hexapoda</taxon>
        <taxon>Insecta</taxon>
        <taxon>Pterygota</taxon>
        <taxon>Neoptera</taxon>
        <taxon>Endopterygota</taxon>
        <taxon>Coleoptera</taxon>
        <taxon>Polyphaga</taxon>
        <taxon>Scarabaeiformia</taxon>
        <taxon>Scarabaeidae</taxon>
        <taxon>Rutelinae</taxon>
        <taxon>Popillia</taxon>
    </lineage>
</organism>
<keyword evidence="3" id="KW-1185">Reference proteome</keyword>
<feature type="compositionally biased region" description="Low complexity" evidence="1">
    <location>
        <begin position="31"/>
        <end position="42"/>
    </location>
</feature>